<evidence type="ECO:0000259" key="2">
    <source>
        <dbReference type="Pfam" id="PF01551"/>
    </source>
</evidence>
<keyword evidence="1" id="KW-1133">Transmembrane helix</keyword>
<dbReference type="InterPro" id="IPR011055">
    <property type="entry name" value="Dup_hybrid_motif"/>
</dbReference>
<dbReference type="GO" id="GO:0004222">
    <property type="term" value="F:metalloendopeptidase activity"/>
    <property type="evidence" value="ECO:0007669"/>
    <property type="project" value="TreeGrafter"/>
</dbReference>
<protein>
    <submittedName>
        <fullName evidence="3">M23 family metallopeptidase</fullName>
    </submittedName>
</protein>
<dbReference type="Gene3D" id="2.70.70.10">
    <property type="entry name" value="Glucose Permease (Domain IIA)"/>
    <property type="match status" value="1"/>
</dbReference>
<reference evidence="3 4" key="1">
    <citation type="submission" date="2018-12" db="EMBL/GenBank/DDBJ databases">
        <authorList>
            <person name="Sun L."/>
            <person name="Chen Z."/>
        </authorList>
    </citation>
    <scope>NUCLEOTIDE SEQUENCE [LARGE SCALE GENOMIC DNA]</scope>
    <source>
        <strain evidence="3 4">3-5-3</strain>
    </source>
</reference>
<accession>A0A433XGS1</accession>
<name>A0A433XGS1_9BACL</name>
<dbReference type="PANTHER" id="PTHR21666">
    <property type="entry name" value="PEPTIDASE-RELATED"/>
    <property type="match status" value="1"/>
</dbReference>
<sequence length="246" mass="26663">MNDQNQKNQKNEESPKIGLGEPVVQASSWKRLLSRKWVYPAAYMATAAIILTLVWVYQDASHKPQVKETAGVAANVDNTPVVDSSKTQESQSVSTVATPEDLVWPVANAADVTVVKPFYDKDASAEDHVAAIVKYNDTFIPNTGIDLARGDNKAFEVKAALSGKVTRVEQTPLSGYVVEITNANNLKTVYESLADVKVKKDAEVKQGDTLASAGRSELEKDLGNHVHFAVYENGTPVNPAALLPQK</sequence>
<dbReference type="EMBL" id="RZNX01000002">
    <property type="protein sequence ID" value="RUT33303.1"/>
    <property type="molecule type" value="Genomic_DNA"/>
</dbReference>
<feature type="domain" description="M23ase beta-sheet core" evidence="2">
    <location>
        <begin position="142"/>
        <end position="239"/>
    </location>
</feature>
<dbReference type="OrthoDB" id="2050153at2"/>
<evidence type="ECO:0000256" key="1">
    <source>
        <dbReference type="SAM" id="Phobius"/>
    </source>
</evidence>
<dbReference type="SUPFAM" id="SSF51261">
    <property type="entry name" value="Duplicated hybrid motif"/>
    <property type="match status" value="1"/>
</dbReference>
<gene>
    <name evidence="3" type="ORF">EJP77_06535</name>
</gene>
<proteinExistence type="predicted"/>
<dbReference type="Pfam" id="PF01551">
    <property type="entry name" value="Peptidase_M23"/>
    <property type="match status" value="1"/>
</dbReference>
<comment type="caution">
    <text evidence="3">The sequence shown here is derived from an EMBL/GenBank/DDBJ whole genome shotgun (WGS) entry which is preliminary data.</text>
</comment>
<organism evidence="3 4">
    <name type="scientific">Paenibacillus zeisoli</name>
    <dbReference type="NCBI Taxonomy" id="2496267"/>
    <lineage>
        <taxon>Bacteria</taxon>
        <taxon>Bacillati</taxon>
        <taxon>Bacillota</taxon>
        <taxon>Bacilli</taxon>
        <taxon>Bacillales</taxon>
        <taxon>Paenibacillaceae</taxon>
        <taxon>Paenibacillus</taxon>
    </lineage>
</organism>
<keyword evidence="4" id="KW-1185">Reference proteome</keyword>
<evidence type="ECO:0000313" key="4">
    <source>
        <dbReference type="Proteomes" id="UP000272464"/>
    </source>
</evidence>
<keyword evidence="1" id="KW-0812">Transmembrane</keyword>
<evidence type="ECO:0000313" key="3">
    <source>
        <dbReference type="EMBL" id="RUT33303.1"/>
    </source>
</evidence>
<dbReference type="RefSeq" id="WP_127198418.1">
    <property type="nucleotide sequence ID" value="NZ_RZNX01000002.1"/>
</dbReference>
<dbReference type="Proteomes" id="UP000272464">
    <property type="component" value="Unassembled WGS sequence"/>
</dbReference>
<dbReference type="AlphaFoldDB" id="A0A433XGS1"/>
<dbReference type="InterPro" id="IPR050570">
    <property type="entry name" value="Cell_wall_metabolism_enzyme"/>
</dbReference>
<dbReference type="InterPro" id="IPR016047">
    <property type="entry name" value="M23ase_b-sheet_dom"/>
</dbReference>
<dbReference type="CDD" id="cd12797">
    <property type="entry name" value="M23_peptidase"/>
    <property type="match status" value="1"/>
</dbReference>
<feature type="transmembrane region" description="Helical" evidence="1">
    <location>
        <begin position="37"/>
        <end position="57"/>
    </location>
</feature>
<dbReference type="PANTHER" id="PTHR21666:SF291">
    <property type="entry name" value="STAGE II SPORULATION PROTEIN Q"/>
    <property type="match status" value="1"/>
</dbReference>
<keyword evidence="1" id="KW-0472">Membrane</keyword>